<organism evidence="1 2">
    <name type="scientific">Pedococcus cremeus</name>
    <dbReference type="NCBI Taxonomy" id="587636"/>
    <lineage>
        <taxon>Bacteria</taxon>
        <taxon>Bacillati</taxon>
        <taxon>Actinomycetota</taxon>
        <taxon>Actinomycetes</taxon>
        <taxon>Micrococcales</taxon>
        <taxon>Intrasporangiaceae</taxon>
        <taxon>Pedococcus</taxon>
    </lineage>
</organism>
<proteinExistence type="predicted"/>
<evidence type="ECO:0000313" key="1">
    <source>
        <dbReference type="EMBL" id="SER79816.1"/>
    </source>
</evidence>
<name>A0A1H9S437_9MICO</name>
<dbReference type="EMBL" id="FOHB01000001">
    <property type="protein sequence ID" value="SER79816.1"/>
    <property type="molecule type" value="Genomic_DNA"/>
</dbReference>
<reference evidence="2" key="1">
    <citation type="submission" date="2016-10" db="EMBL/GenBank/DDBJ databases">
        <authorList>
            <person name="Varghese N."/>
            <person name="Submissions S."/>
        </authorList>
    </citation>
    <scope>NUCLEOTIDE SEQUENCE [LARGE SCALE GENOMIC DNA]</scope>
    <source>
        <strain evidence="2">CGMCC 1.6963</strain>
    </source>
</reference>
<dbReference type="AlphaFoldDB" id="A0A1H9S437"/>
<gene>
    <name evidence="1" type="ORF">SAMN05216199_1253</name>
</gene>
<sequence length="61" mass="6546">MNITDTITRGSLLDPTRQELTPLEVAAATGRSLFEVYDAISRGTLPARPAYLIDAADVGKL</sequence>
<evidence type="ECO:0000313" key="2">
    <source>
        <dbReference type="Proteomes" id="UP000199019"/>
    </source>
</evidence>
<dbReference type="Proteomes" id="UP000199019">
    <property type="component" value="Unassembled WGS sequence"/>
</dbReference>
<dbReference type="RefSeq" id="WP_091756244.1">
    <property type="nucleotide sequence ID" value="NZ_FOHB01000001.1"/>
</dbReference>
<keyword evidence="2" id="KW-1185">Reference proteome</keyword>
<protein>
    <submittedName>
        <fullName evidence="1">Uncharacterized protein</fullName>
    </submittedName>
</protein>
<accession>A0A1H9S437</accession>